<accession>A0A8H7T8X7</accession>
<evidence type="ECO:0000313" key="1">
    <source>
        <dbReference type="EMBL" id="KAG4414662.1"/>
    </source>
</evidence>
<dbReference type="AlphaFoldDB" id="A0A8H7T8X7"/>
<gene>
    <name evidence="1" type="ORF">IFR04_012195</name>
</gene>
<dbReference type="Proteomes" id="UP000664132">
    <property type="component" value="Unassembled WGS sequence"/>
</dbReference>
<protein>
    <submittedName>
        <fullName evidence="1">Uncharacterized protein</fullName>
    </submittedName>
</protein>
<reference evidence="1" key="1">
    <citation type="submission" date="2021-02" db="EMBL/GenBank/DDBJ databases">
        <title>Genome sequence Cadophora malorum strain M34.</title>
        <authorList>
            <person name="Stefanovic E."/>
            <person name="Vu D."/>
            <person name="Scully C."/>
            <person name="Dijksterhuis J."/>
            <person name="Roader J."/>
            <person name="Houbraken J."/>
        </authorList>
    </citation>
    <scope>NUCLEOTIDE SEQUENCE</scope>
    <source>
        <strain evidence="1">M34</strain>
    </source>
</reference>
<name>A0A8H7T8X7_9HELO</name>
<sequence>MSSSNLANQLRENLKERALTKWGFVIYRCTYDSDEEWARLMQNLNARAREHLETYDGSDLLESLEFTIRDDKSVFDGVSIETCCDHFEAWVGSSEGRNSEQPDALLIPTGFDGQPRYTFFLHVDGDASDSVVRRAPQPPADDPEAVGYVNIVNAQWAPILTGEKEIDLDGNVIDYDELEEAQDWQRVGVWGLIPGVYMALLGGHLWWTEFGKPPHVWVES</sequence>
<dbReference type="OrthoDB" id="4424523at2759"/>
<evidence type="ECO:0000313" key="2">
    <source>
        <dbReference type="Proteomes" id="UP000664132"/>
    </source>
</evidence>
<organism evidence="1 2">
    <name type="scientific">Cadophora malorum</name>
    <dbReference type="NCBI Taxonomy" id="108018"/>
    <lineage>
        <taxon>Eukaryota</taxon>
        <taxon>Fungi</taxon>
        <taxon>Dikarya</taxon>
        <taxon>Ascomycota</taxon>
        <taxon>Pezizomycotina</taxon>
        <taxon>Leotiomycetes</taxon>
        <taxon>Helotiales</taxon>
        <taxon>Ploettnerulaceae</taxon>
        <taxon>Cadophora</taxon>
    </lineage>
</organism>
<comment type="caution">
    <text evidence="1">The sequence shown here is derived from an EMBL/GenBank/DDBJ whole genome shotgun (WGS) entry which is preliminary data.</text>
</comment>
<dbReference type="EMBL" id="JAFJYH010000254">
    <property type="protein sequence ID" value="KAG4414662.1"/>
    <property type="molecule type" value="Genomic_DNA"/>
</dbReference>
<proteinExistence type="predicted"/>
<keyword evidence="2" id="KW-1185">Reference proteome</keyword>